<reference evidence="6" key="1">
    <citation type="submission" date="2023-01" db="EMBL/GenBank/DDBJ databases">
        <title>Key to firefly adult light organ development and bioluminescence: homeobox transcription factors regulate luciferase expression and transportation to peroxisome.</title>
        <authorList>
            <person name="Fu X."/>
        </authorList>
    </citation>
    <scope>NUCLEOTIDE SEQUENCE [LARGE SCALE GENOMIC DNA]</scope>
</reference>
<evidence type="ECO:0000256" key="1">
    <source>
        <dbReference type="ARBA" id="ARBA00004245"/>
    </source>
</evidence>
<name>A0AAN7PAT2_9COLE</name>
<feature type="coiled-coil region" evidence="4">
    <location>
        <begin position="178"/>
        <end position="305"/>
    </location>
</feature>
<dbReference type="AlphaFoldDB" id="A0AAN7PAT2"/>
<dbReference type="PANTHER" id="PTHR31183">
    <property type="entry name" value="TRICHOPLEIN KERATIN FILAMENT-BINDING PROTEIN FAMILY MEMBER"/>
    <property type="match status" value="1"/>
</dbReference>
<evidence type="ECO:0000256" key="2">
    <source>
        <dbReference type="ARBA" id="ARBA00022490"/>
    </source>
</evidence>
<dbReference type="GO" id="GO:0045095">
    <property type="term" value="C:keratin filament"/>
    <property type="evidence" value="ECO:0007669"/>
    <property type="project" value="TreeGrafter"/>
</dbReference>
<accession>A0AAN7PAT2</accession>
<evidence type="ECO:0000313" key="6">
    <source>
        <dbReference type="Proteomes" id="UP001353858"/>
    </source>
</evidence>
<evidence type="ECO:0000313" key="5">
    <source>
        <dbReference type="EMBL" id="KAK4878526.1"/>
    </source>
</evidence>
<dbReference type="EMBL" id="JARPUR010000004">
    <property type="protein sequence ID" value="KAK4878526.1"/>
    <property type="molecule type" value="Genomic_DNA"/>
</dbReference>
<dbReference type="PANTHER" id="PTHR31183:SF2">
    <property type="entry name" value="TRICHOPLEIN KERATIN FILAMENT-BINDING PROTEIN"/>
    <property type="match status" value="1"/>
</dbReference>
<protein>
    <recommendedName>
        <fullName evidence="7">Trichoplein keratin filament-binding protein</fullName>
    </recommendedName>
</protein>
<proteinExistence type="predicted"/>
<keyword evidence="2" id="KW-0963">Cytoplasm</keyword>
<organism evidence="5 6">
    <name type="scientific">Aquatica leii</name>
    <dbReference type="NCBI Taxonomy" id="1421715"/>
    <lineage>
        <taxon>Eukaryota</taxon>
        <taxon>Metazoa</taxon>
        <taxon>Ecdysozoa</taxon>
        <taxon>Arthropoda</taxon>
        <taxon>Hexapoda</taxon>
        <taxon>Insecta</taxon>
        <taxon>Pterygota</taxon>
        <taxon>Neoptera</taxon>
        <taxon>Endopterygota</taxon>
        <taxon>Coleoptera</taxon>
        <taxon>Polyphaga</taxon>
        <taxon>Elateriformia</taxon>
        <taxon>Elateroidea</taxon>
        <taxon>Lampyridae</taxon>
        <taxon>Luciolinae</taxon>
        <taxon>Aquatica</taxon>
    </lineage>
</organism>
<keyword evidence="6" id="KW-1185">Reference proteome</keyword>
<comment type="caution">
    <text evidence="5">The sequence shown here is derived from an EMBL/GenBank/DDBJ whole genome shotgun (WGS) entry which is preliminary data.</text>
</comment>
<sequence>MHSSARTSARSAARINAETRMVQRREREYNHQVKWNNQVRYYKSCEKLANKFDDWTSPRYYETSNKKINDDKKKRQHQETLEKRQEKLKKLLDEDDRSFQIELMVRNRQSYLKKPEVPVEVLKEINSDLKLQEEERRKHEAELALYHQWRNNNPIVRYHERKRSLKDLKLSWLDQQIEKRLERERAEEECRKQVEEKKKWIEEEKKKEAELLKQVAEKKEKLQHDLSKQIEELQIRETESARLLEEEEEEAKKLFELNQLENERLEIERKSKQREIALENLKMHKLRLKRNAENVRENIESEKVLVNRLLELEIADKIEDERKKNEVKMALKEFLGYARDQQDLEKKRQEHFDFVFDSEAKVVYEKQREVWVEEQKARQTLLRDVLDTVKDQINDKIRKNKDIQRRVLEERQNTLKMLEEYDTDMRKTEEEEARRKEQWKKEIELQVKEKKVKEAELKNKYLKQNDYELEMARKEEERLRREIVDLQRRQGPVRHARSRILF</sequence>
<dbReference type="GO" id="GO:0006915">
    <property type="term" value="P:apoptotic process"/>
    <property type="evidence" value="ECO:0007669"/>
    <property type="project" value="TreeGrafter"/>
</dbReference>
<evidence type="ECO:0000256" key="4">
    <source>
        <dbReference type="SAM" id="Coils"/>
    </source>
</evidence>
<feature type="coiled-coil region" evidence="4">
    <location>
        <begin position="386"/>
        <end position="489"/>
    </location>
</feature>
<keyword evidence="4" id="KW-0175">Coiled coil</keyword>
<comment type="subcellular location">
    <subcellularLocation>
        <location evidence="1">Cytoplasm</location>
        <location evidence="1">Cytoskeleton</location>
    </subcellularLocation>
</comment>
<dbReference type="Proteomes" id="UP001353858">
    <property type="component" value="Unassembled WGS sequence"/>
</dbReference>
<evidence type="ECO:0000256" key="3">
    <source>
        <dbReference type="ARBA" id="ARBA00023212"/>
    </source>
</evidence>
<gene>
    <name evidence="5" type="ORF">RN001_011032</name>
</gene>
<keyword evidence="3" id="KW-0206">Cytoskeleton</keyword>
<dbReference type="InterPro" id="IPR043596">
    <property type="entry name" value="CFAP53/TCHP"/>
</dbReference>
<evidence type="ECO:0008006" key="7">
    <source>
        <dbReference type="Google" id="ProtNLM"/>
    </source>
</evidence>